<dbReference type="Gene3D" id="1.10.510.10">
    <property type="entry name" value="Transferase(Phosphotransferase) domain 1"/>
    <property type="match status" value="1"/>
</dbReference>
<evidence type="ECO:0000313" key="2">
    <source>
        <dbReference type="EMBL" id="CAG9331592.1"/>
    </source>
</evidence>
<sequence length="266" mass="31619">MNVIENIKSANIDITKEKQTLLEILSLVEGSQKRALKRGLEPRKIEYAYKIDQDMPLDPTSISQIVYLPFKYIGKNLEVYIRRGLLNNSTKVCIKYFLFSSPELIGIFDKEKKLTKYLSEKHPCYLKYYGWFIDKWQIDNQIQNVYAILTENFKITLIEDIMLHSKHKEKYTHNYFFKIVKDLLGAFHYLEQLNIPHFYIRPHNILVTSKHNLKIIGFYNLGMNLVSIPSDANNKSKTYWEDWYYAPELENSQGFDKNDIYLFKML</sequence>
<dbReference type="AlphaFoldDB" id="A0AAU9JZ13"/>
<dbReference type="InterPro" id="IPR011009">
    <property type="entry name" value="Kinase-like_dom_sf"/>
</dbReference>
<dbReference type="Pfam" id="PF00069">
    <property type="entry name" value="Pkinase"/>
    <property type="match status" value="1"/>
</dbReference>
<comment type="caution">
    <text evidence="2">The sequence shown here is derived from an EMBL/GenBank/DDBJ whole genome shotgun (WGS) entry which is preliminary data.</text>
</comment>
<proteinExistence type="predicted"/>
<dbReference type="InterPro" id="IPR000719">
    <property type="entry name" value="Prot_kinase_dom"/>
</dbReference>
<accession>A0AAU9JZ13</accession>
<dbReference type="GO" id="GO:0004672">
    <property type="term" value="F:protein kinase activity"/>
    <property type="evidence" value="ECO:0007669"/>
    <property type="project" value="InterPro"/>
</dbReference>
<feature type="domain" description="Protein kinase" evidence="1">
    <location>
        <begin position="67"/>
        <end position="266"/>
    </location>
</feature>
<gene>
    <name evidence="2" type="ORF">BSTOLATCC_MIC53659</name>
</gene>
<evidence type="ECO:0000313" key="3">
    <source>
        <dbReference type="Proteomes" id="UP001162131"/>
    </source>
</evidence>
<keyword evidence="3" id="KW-1185">Reference proteome</keyword>
<name>A0AAU9JZ13_9CILI</name>
<dbReference type="PROSITE" id="PS50011">
    <property type="entry name" value="PROTEIN_KINASE_DOM"/>
    <property type="match status" value="1"/>
</dbReference>
<dbReference type="EMBL" id="CAJZBQ010000053">
    <property type="protein sequence ID" value="CAG9331592.1"/>
    <property type="molecule type" value="Genomic_DNA"/>
</dbReference>
<dbReference type="GO" id="GO:0005524">
    <property type="term" value="F:ATP binding"/>
    <property type="evidence" value="ECO:0007669"/>
    <property type="project" value="InterPro"/>
</dbReference>
<organism evidence="2 3">
    <name type="scientific">Blepharisma stoltei</name>
    <dbReference type="NCBI Taxonomy" id="1481888"/>
    <lineage>
        <taxon>Eukaryota</taxon>
        <taxon>Sar</taxon>
        <taxon>Alveolata</taxon>
        <taxon>Ciliophora</taxon>
        <taxon>Postciliodesmatophora</taxon>
        <taxon>Heterotrichea</taxon>
        <taxon>Heterotrichida</taxon>
        <taxon>Blepharismidae</taxon>
        <taxon>Blepharisma</taxon>
    </lineage>
</organism>
<dbReference type="SUPFAM" id="SSF56112">
    <property type="entry name" value="Protein kinase-like (PK-like)"/>
    <property type="match status" value="1"/>
</dbReference>
<reference evidence="2" key="1">
    <citation type="submission" date="2021-09" db="EMBL/GenBank/DDBJ databases">
        <authorList>
            <consortium name="AG Swart"/>
            <person name="Singh M."/>
            <person name="Singh A."/>
            <person name="Seah K."/>
            <person name="Emmerich C."/>
        </authorList>
    </citation>
    <scope>NUCLEOTIDE SEQUENCE</scope>
    <source>
        <strain evidence="2">ATCC30299</strain>
    </source>
</reference>
<dbReference type="Proteomes" id="UP001162131">
    <property type="component" value="Unassembled WGS sequence"/>
</dbReference>
<protein>
    <recommendedName>
        <fullName evidence="1">Protein kinase domain-containing protein</fullName>
    </recommendedName>
</protein>
<evidence type="ECO:0000259" key="1">
    <source>
        <dbReference type="PROSITE" id="PS50011"/>
    </source>
</evidence>